<evidence type="ECO:0000256" key="7">
    <source>
        <dbReference type="ARBA" id="ARBA00023065"/>
    </source>
</evidence>
<feature type="domain" description="Porin" evidence="12">
    <location>
        <begin position="8"/>
        <end position="346"/>
    </location>
</feature>
<dbReference type="PANTHER" id="PTHR34501:SF9">
    <property type="entry name" value="MAJOR OUTER MEMBRANE PROTEIN P.IA"/>
    <property type="match status" value="1"/>
</dbReference>
<evidence type="ECO:0000256" key="6">
    <source>
        <dbReference type="ARBA" id="ARBA00022729"/>
    </source>
</evidence>
<dbReference type="PRINTS" id="PR00184">
    <property type="entry name" value="NEISSPPORIN"/>
</dbReference>
<organism evidence="13 14">
    <name type="scientific">Sulfuricella denitrificans (strain DSM 22764 / NBRC 105220 / skB26)</name>
    <dbReference type="NCBI Taxonomy" id="1163617"/>
    <lineage>
        <taxon>Bacteria</taxon>
        <taxon>Pseudomonadati</taxon>
        <taxon>Pseudomonadota</taxon>
        <taxon>Betaproteobacteria</taxon>
        <taxon>Nitrosomonadales</taxon>
        <taxon>Sulfuricellaceae</taxon>
        <taxon>Sulfuricella</taxon>
    </lineage>
</organism>
<dbReference type="GO" id="GO:0009279">
    <property type="term" value="C:cell outer membrane"/>
    <property type="evidence" value="ECO:0007669"/>
    <property type="project" value="UniProtKB-SubCell"/>
</dbReference>
<evidence type="ECO:0000256" key="2">
    <source>
        <dbReference type="ARBA" id="ARBA00011233"/>
    </source>
</evidence>
<dbReference type="RefSeq" id="WP_009207711.1">
    <property type="nucleotide sequence ID" value="NC_022357.1"/>
</dbReference>
<dbReference type="STRING" id="1163617.SCD_n02528"/>
<keyword evidence="10" id="KW-0998">Cell outer membrane</keyword>
<evidence type="ECO:0000256" key="3">
    <source>
        <dbReference type="ARBA" id="ARBA00022448"/>
    </source>
</evidence>
<evidence type="ECO:0000256" key="4">
    <source>
        <dbReference type="ARBA" id="ARBA00022452"/>
    </source>
</evidence>
<evidence type="ECO:0000256" key="5">
    <source>
        <dbReference type="ARBA" id="ARBA00022692"/>
    </source>
</evidence>
<dbReference type="PANTHER" id="PTHR34501">
    <property type="entry name" value="PROTEIN YDDL-RELATED"/>
    <property type="match status" value="1"/>
</dbReference>
<evidence type="ECO:0000313" key="13">
    <source>
        <dbReference type="EMBL" id="BAN36330.1"/>
    </source>
</evidence>
<keyword evidence="3" id="KW-0813">Transport</keyword>
<dbReference type="eggNOG" id="COG3203">
    <property type="taxonomic scope" value="Bacteria"/>
</dbReference>
<dbReference type="GO" id="GO:0034220">
    <property type="term" value="P:monoatomic ion transmembrane transport"/>
    <property type="evidence" value="ECO:0007669"/>
    <property type="project" value="InterPro"/>
</dbReference>
<protein>
    <submittedName>
        <fullName evidence="13">Outer membrane protein (Porin)</fullName>
    </submittedName>
</protein>
<dbReference type="Pfam" id="PF13609">
    <property type="entry name" value="Porin_4"/>
    <property type="match status" value="1"/>
</dbReference>
<evidence type="ECO:0000259" key="12">
    <source>
        <dbReference type="Pfam" id="PF13609"/>
    </source>
</evidence>
<dbReference type="CDD" id="cd00342">
    <property type="entry name" value="gram_neg_porins"/>
    <property type="match status" value="1"/>
</dbReference>
<proteinExistence type="predicted"/>
<dbReference type="SUPFAM" id="SSF56935">
    <property type="entry name" value="Porins"/>
    <property type="match status" value="1"/>
</dbReference>
<keyword evidence="5" id="KW-0812">Transmembrane</keyword>
<evidence type="ECO:0000256" key="11">
    <source>
        <dbReference type="SAM" id="SignalP"/>
    </source>
</evidence>
<evidence type="ECO:0000256" key="8">
    <source>
        <dbReference type="ARBA" id="ARBA00023114"/>
    </source>
</evidence>
<gene>
    <name evidence="13" type="ORF">SCD_n02528</name>
</gene>
<dbReference type="AlphaFoldDB" id="S6AAX3"/>
<accession>S6AAX3</accession>
<keyword evidence="14" id="KW-1185">Reference proteome</keyword>
<dbReference type="OrthoDB" id="5289162at2"/>
<evidence type="ECO:0000256" key="10">
    <source>
        <dbReference type="ARBA" id="ARBA00023237"/>
    </source>
</evidence>
<dbReference type="GO" id="GO:0046930">
    <property type="term" value="C:pore complex"/>
    <property type="evidence" value="ECO:0007669"/>
    <property type="project" value="UniProtKB-KW"/>
</dbReference>
<dbReference type="InterPro" id="IPR050298">
    <property type="entry name" value="Gram-neg_bact_OMP"/>
</dbReference>
<reference evidence="13 14" key="1">
    <citation type="journal article" date="2012" name="Appl. Environ. Microbiol.">
        <title>Draft genome sequence of a psychrotolerant sulfur-oxidizing bacterium, Sulfuricella denitrificans skB26, and proteomic insights into cold adaptation.</title>
        <authorList>
            <person name="Watanabe T."/>
            <person name="Kojima H."/>
            <person name="Fukui M."/>
        </authorList>
    </citation>
    <scope>NUCLEOTIDE SEQUENCE [LARGE SCALE GENOMIC DNA]</scope>
    <source>
        <strain evidence="14">skB26</strain>
    </source>
</reference>
<sequence>MNKKLIALAIAAALAPAAAMADSGNVSIYGIMDASYDITDNGNSTAGAAGIRTQKVSSNSSRLGFKGTEDVGNGLSAIWQIESQINADGNGLTSSATGGTTFGGRNTFLGLSSKTAGTVILGRHDTPYKLATRSLDYFGDGLADNRNLMGQGASYNLGATNFSFDGRQPDVVAYISPTMSGFHAAVAYVAGAELVTTSGQTKGNAWSAMGMYNNGPLMASLAYERHNIGSVGTGDITAGAANVDKSEKAWKLGVGYKIMPAFEVGFAYEKLSDDLNAGVKIMDHSAWTLGGKYSMGSNDLKLAYTKAGQRADVADTGAHQIALGLDHNLSKRTKVYAQYVKLSNDNAAVYGLTGAGATGQVLETGRAGADPSAWSFGMRHSF</sequence>
<evidence type="ECO:0000313" key="14">
    <source>
        <dbReference type="Proteomes" id="UP000015559"/>
    </source>
</evidence>
<dbReference type="HOGENOM" id="CLU_038238_1_1_4"/>
<feature type="signal peptide" evidence="11">
    <location>
        <begin position="1"/>
        <end position="21"/>
    </location>
</feature>
<name>S6AAX3_SULDS</name>
<dbReference type="KEGG" id="sdr:SCD_n02528"/>
<evidence type="ECO:0000256" key="9">
    <source>
        <dbReference type="ARBA" id="ARBA00023136"/>
    </source>
</evidence>
<keyword evidence="6 11" id="KW-0732">Signal</keyword>
<dbReference type="EMBL" id="AP013066">
    <property type="protein sequence ID" value="BAN36330.1"/>
    <property type="molecule type" value="Genomic_DNA"/>
</dbReference>
<dbReference type="Proteomes" id="UP000015559">
    <property type="component" value="Chromosome"/>
</dbReference>
<dbReference type="InterPro" id="IPR023614">
    <property type="entry name" value="Porin_dom_sf"/>
</dbReference>
<dbReference type="InterPro" id="IPR033900">
    <property type="entry name" value="Gram_neg_porin_domain"/>
</dbReference>
<keyword evidence="8" id="KW-0626">Porin</keyword>
<dbReference type="InterPro" id="IPR001702">
    <property type="entry name" value="Porin_Gram-ve"/>
</dbReference>
<dbReference type="Gene3D" id="2.40.160.10">
    <property type="entry name" value="Porin"/>
    <property type="match status" value="1"/>
</dbReference>
<dbReference type="GO" id="GO:0015288">
    <property type="term" value="F:porin activity"/>
    <property type="evidence" value="ECO:0007669"/>
    <property type="project" value="UniProtKB-KW"/>
</dbReference>
<dbReference type="PRINTS" id="PR00182">
    <property type="entry name" value="ECOLNEIPORIN"/>
</dbReference>
<keyword evidence="4" id="KW-1134">Transmembrane beta strand</keyword>
<evidence type="ECO:0000256" key="1">
    <source>
        <dbReference type="ARBA" id="ARBA00004571"/>
    </source>
</evidence>
<comment type="subcellular location">
    <subcellularLocation>
        <location evidence="1">Cell outer membrane</location>
        <topology evidence="1">Multi-pass membrane protein</topology>
    </subcellularLocation>
</comment>
<feature type="chain" id="PRO_5004545844" evidence="11">
    <location>
        <begin position="22"/>
        <end position="382"/>
    </location>
</feature>
<keyword evidence="7" id="KW-0406">Ion transport</keyword>
<keyword evidence="9" id="KW-0472">Membrane</keyword>
<comment type="subunit">
    <text evidence="2">Homotrimer.</text>
</comment>
<dbReference type="InterPro" id="IPR002299">
    <property type="entry name" value="Porin_Neis"/>
</dbReference>